<reference evidence="1 2" key="1">
    <citation type="submission" date="2016-10" db="EMBL/GenBank/DDBJ databases">
        <authorList>
            <person name="de Groot N.N."/>
        </authorList>
    </citation>
    <scope>NUCLEOTIDE SEQUENCE [LARGE SCALE GENOMIC DNA]</scope>
    <source>
        <strain evidence="1 2">CGMCC 1.5012</strain>
    </source>
</reference>
<organism evidence="1 2">
    <name type="scientific">Acetanaerobacterium elongatum</name>
    <dbReference type="NCBI Taxonomy" id="258515"/>
    <lineage>
        <taxon>Bacteria</taxon>
        <taxon>Bacillati</taxon>
        <taxon>Bacillota</taxon>
        <taxon>Clostridia</taxon>
        <taxon>Eubacteriales</taxon>
        <taxon>Oscillospiraceae</taxon>
        <taxon>Acetanaerobacterium</taxon>
    </lineage>
</organism>
<dbReference type="AlphaFoldDB" id="A0A1H0AZY2"/>
<proteinExistence type="predicted"/>
<dbReference type="EMBL" id="FNID01000018">
    <property type="protein sequence ID" value="SDN38929.1"/>
    <property type="molecule type" value="Genomic_DNA"/>
</dbReference>
<dbReference type="STRING" id="258515.SAMN05192585_1188"/>
<accession>A0A1H0AZY2</accession>
<evidence type="ECO:0000313" key="1">
    <source>
        <dbReference type="EMBL" id="SDN38929.1"/>
    </source>
</evidence>
<protein>
    <submittedName>
        <fullName evidence="1">YlzJ-like protein</fullName>
    </submittedName>
</protein>
<dbReference type="OrthoDB" id="1683573at2"/>
<keyword evidence="2" id="KW-1185">Reference proteome</keyword>
<gene>
    <name evidence="1" type="ORF">SAMN05192585_1188</name>
</gene>
<evidence type="ECO:0000313" key="2">
    <source>
        <dbReference type="Proteomes" id="UP000199182"/>
    </source>
</evidence>
<sequence>MLLYTKEPYELIFQNQTNDKTVTKTVNGVLLEGCEQPDGLHITRVLSTDPKAYLRKEFSPGSIITLTQ</sequence>
<dbReference type="Proteomes" id="UP000199182">
    <property type="component" value="Unassembled WGS sequence"/>
</dbReference>
<dbReference type="Pfam" id="PF14035">
    <property type="entry name" value="YlzJ"/>
    <property type="match status" value="1"/>
</dbReference>
<name>A0A1H0AZY2_9FIRM</name>
<dbReference type="RefSeq" id="WP_092640304.1">
    <property type="nucleotide sequence ID" value="NZ_FNID01000018.1"/>
</dbReference>
<dbReference type="InterPro" id="IPR025619">
    <property type="entry name" value="YlzJ"/>
</dbReference>